<dbReference type="AlphaFoldDB" id="A0AAJ4XHM4"/>
<reference evidence="2" key="1">
    <citation type="submission" date="2023-10" db="EMBL/GenBank/DDBJ databases">
        <authorList>
            <person name="Guldener U."/>
        </authorList>
    </citation>
    <scope>NUCLEOTIDE SEQUENCE</scope>
    <source>
        <strain evidence="2">Mp4</strain>
    </source>
</reference>
<comment type="caution">
    <text evidence="2">The sequence shown here is derived from an EMBL/GenBank/DDBJ whole genome shotgun (WGS) entry which is preliminary data.</text>
</comment>
<name>A0AAJ4XHM4_9BASI</name>
<dbReference type="Proteomes" id="UP001294444">
    <property type="component" value="Unassembled WGS sequence"/>
</dbReference>
<feature type="compositionally biased region" description="Polar residues" evidence="1">
    <location>
        <begin position="54"/>
        <end position="64"/>
    </location>
</feature>
<feature type="region of interest" description="Disordered" evidence="1">
    <location>
        <begin position="90"/>
        <end position="143"/>
    </location>
</feature>
<evidence type="ECO:0000256" key="1">
    <source>
        <dbReference type="SAM" id="MobiDB-lite"/>
    </source>
</evidence>
<evidence type="ECO:0000313" key="2">
    <source>
        <dbReference type="EMBL" id="SNX82734.1"/>
    </source>
</evidence>
<protein>
    <submittedName>
        <fullName evidence="2">Uncharacterized protein</fullName>
    </submittedName>
</protein>
<feature type="region of interest" description="Disordered" evidence="1">
    <location>
        <begin position="20"/>
        <end position="64"/>
    </location>
</feature>
<feature type="compositionally biased region" description="Polar residues" evidence="1">
    <location>
        <begin position="92"/>
        <end position="112"/>
    </location>
</feature>
<evidence type="ECO:0000313" key="3">
    <source>
        <dbReference type="Proteomes" id="UP001294444"/>
    </source>
</evidence>
<feature type="compositionally biased region" description="Polar residues" evidence="1">
    <location>
        <begin position="38"/>
        <end position="47"/>
    </location>
</feature>
<organism evidence="2 3">
    <name type="scientific">Melanopsichium pennsylvanicum</name>
    <dbReference type="NCBI Taxonomy" id="63383"/>
    <lineage>
        <taxon>Eukaryota</taxon>
        <taxon>Fungi</taxon>
        <taxon>Dikarya</taxon>
        <taxon>Basidiomycota</taxon>
        <taxon>Ustilaginomycotina</taxon>
        <taxon>Ustilaginomycetes</taxon>
        <taxon>Ustilaginales</taxon>
        <taxon>Ustilaginaceae</taxon>
        <taxon>Melanopsichium</taxon>
    </lineage>
</organism>
<dbReference type="EMBL" id="OAPG01000002">
    <property type="protein sequence ID" value="SNX82734.1"/>
    <property type="molecule type" value="Genomic_DNA"/>
</dbReference>
<sequence length="143" mass="15817">MTSVIAQIHIDTTSIAHKTLPTTPIPLKNNNNSNSNNVDQLNPSTELQIPLVNPSKTPNKSDQLASLAHSIDATRNNLNSLLTTWKDWAGKEQSTSSKSQTHNNKSTATPHLNDNNNNNNNNNDDDEDDDDQDDDDQDDDDQE</sequence>
<gene>
    <name evidence="2" type="ORF">MEPE_01440</name>
</gene>
<feature type="compositionally biased region" description="Acidic residues" evidence="1">
    <location>
        <begin position="123"/>
        <end position="143"/>
    </location>
</feature>
<feature type="compositionally biased region" description="Low complexity" evidence="1">
    <location>
        <begin position="113"/>
        <end position="122"/>
    </location>
</feature>
<proteinExistence type="predicted"/>
<keyword evidence="3" id="KW-1185">Reference proteome</keyword>
<accession>A0AAJ4XHM4</accession>